<dbReference type="FunCoup" id="A0A1S3K2Q0">
    <property type="interactions" value="667"/>
</dbReference>
<dbReference type="SUPFAM" id="SSF50104">
    <property type="entry name" value="Translation proteins SH3-like domain"/>
    <property type="match status" value="1"/>
</dbReference>
<name>A0A1S3K2Q0_LINAN</name>
<evidence type="ECO:0000256" key="1">
    <source>
        <dbReference type="ARBA" id="ARBA00005636"/>
    </source>
</evidence>
<protein>
    <submittedName>
        <fullName evidence="7">39S ribosomal protein L2, mitochondrial</fullName>
    </submittedName>
</protein>
<accession>A0A1S3K2Q0</accession>
<dbReference type="InterPro" id="IPR014722">
    <property type="entry name" value="Rib_uL2_dom2"/>
</dbReference>
<feature type="domain" description="Large ribosomal subunit protein uL2 C-terminal" evidence="4">
    <location>
        <begin position="173"/>
        <end position="296"/>
    </location>
</feature>
<comment type="similarity">
    <text evidence="1">Belongs to the universal ribosomal protein uL2 family.</text>
</comment>
<organism evidence="6 7">
    <name type="scientific">Lingula anatina</name>
    <name type="common">Brachiopod</name>
    <name type="synonym">Lingula unguis</name>
    <dbReference type="NCBI Taxonomy" id="7574"/>
    <lineage>
        <taxon>Eukaryota</taxon>
        <taxon>Metazoa</taxon>
        <taxon>Spiralia</taxon>
        <taxon>Lophotrochozoa</taxon>
        <taxon>Brachiopoda</taxon>
        <taxon>Linguliformea</taxon>
        <taxon>Lingulata</taxon>
        <taxon>Lingulida</taxon>
        <taxon>Linguloidea</taxon>
        <taxon>Lingulidae</taxon>
        <taxon>Lingula</taxon>
    </lineage>
</organism>
<dbReference type="OrthoDB" id="268576at2759"/>
<evidence type="ECO:0000313" key="7">
    <source>
        <dbReference type="RefSeq" id="XP_013416913.1"/>
    </source>
</evidence>
<dbReference type="InterPro" id="IPR012340">
    <property type="entry name" value="NA-bd_OB-fold"/>
</dbReference>
<dbReference type="PANTHER" id="PTHR13691">
    <property type="entry name" value="RIBOSOMAL PROTEIN L2"/>
    <property type="match status" value="1"/>
</dbReference>
<evidence type="ECO:0000256" key="2">
    <source>
        <dbReference type="ARBA" id="ARBA00022980"/>
    </source>
</evidence>
<dbReference type="InterPro" id="IPR022669">
    <property type="entry name" value="Ribosomal_uL2_C"/>
</dbReference>
<evidence type="ECO:0000259" key="5">
    <source>
        <dbReference type="SMART" id="SM01383"/>
    </source>
</evidence>
<dbReference type="InterPro" id="IPR008991">
    <property type="entry name" value="Translation_prot_SH3-like_sf"/>
</dbReference>
<dbReference type="KEGG" id="lak:106178325"/>
<feature type="domain" description="Large ribosomal subunit protein uL2 RNA-binding" evidence="5">
    <location>
        <begin position="79"/>
        <end position="159"/>
    </location>
</feature>
<keyword evidence="3" id="KW-0687">Ribonucleoprotein</keyword>
<evidence type="ECO:0000256" key="3">
    <source>
        <dbReference type="ARBA" id="ARBA00023274"/>
    </source>
</evidence>
<dbReference type="RefSeq" id="XP_013416913.1">
    <property type="nucleotide sequence ID" value="XM_013561459.1"/>
</dbReference>
<dbReference type="Gene3D" id="2.40.50.140">
    <property type="entry name" value="Nucleic acid-binding proteins"/>
    <property type="match status" value="1"/>
</dbReference>
<gene>
    <name evidence="7" type="primary">LOC106178325</name>
</gene>
<dbReference type="SMART" id="SM01382">
    <property type="entry name" value="Ribosomal_L2_C"/>
    <property type="match status" value="1"/>
</dbReference>
<dbReference type="InterPro" id="IPR022666">
    <property type="entry name" value="Ribosomal_uL2_RNA-bd_dom"/>
</dbReference>
<dbReference type="GO" id="GO:0032543">
    <property type="term" value="P:mitochondrial translation"/>
    <property type="evidence" value="ECO:0007669"/>
    <property type="project" value="TreeGrafter"/>
</dbReference>
<dbReference type="Proteomes" id="UP000085678">
    <property type="component" value="Unplaced"/>
</dbReference>
<dbReference type="GeneID" id="106178325"/>
<dbReference type="SMART" id="SM01383">
    <property type="entry name" value="Ribosomal_L2"/>
    <property type="match status" value="1"/>
</dbReference>
<keyword evidence="2 7" id="KW-0689">Ribosomal protein</keyword>
<dbReference type="Pfam" id="PF03947">
    <property type="entry name" value="Ribosomal_L2_C"/>
    <property type="match status" value="1"/>
</dbReference>
<dbReference type="SUPFAM" id="SSF50249">
    <property type="entry name" value="Nucleic acid-binding proteins"/>
    <property type="match status" value="1"/>
</dbReference>
<sequence length="324" mass="35747">MPFNVFQRTLRVVCLESPATKVLVQSCLFRRNPLTEGLASNKHSVHTSACLAGRYSGRRLAERPEEYTTKPLRLVSTGGWDEEGNHYSRRLGGGNRRKYRMIDWNRARLVQGKTPYKEVVVSLDRDCNRSATIALVAAGEVKRYILATVNMKPGDIITTFPACHEMKTYTVAGKEGDCHSVGSLPLGTLVNSVEVYPGTGARLAKSAGCQAKVARRVPGAVLVAMPSGKEAMLHPGCMATVGQIANPDHSKLKLTKAGVNRWFGIRPKSGLKKKKTGFDGKAVRKKKIQQKMAGNPLLRNQMNPNLKVLTWNEGTRLWRDDSHV</sequence>
<dbReference type="PANTHER" id="PTHR13691:SF73">
    <property type="entry name" value="LARGE RIBOSOMAL SUBUNIT PROTEIN UL2M"/>
    <property type="match status" value="1"/>
</dbReference>
<dbReference type="Gene3D" id="2.30.30.30">
    <property type="match status" value="1"/>
</dbReference>
<evidence type="ECO:0000313" key="6">
    <source>
        <dbReference type="Proteomes" id="UP000085678"/>
    </source>
</evidence>
<proteinExistence type="inferred from homology"/>
<evidence type="ECO:0000259" key="4">
    <source>
        <dbReference type="SMART" id="SM01382"/>
    </source>
</evidence>
<dbReference type="InParanoid" id="A0A1S3K2Q0"/>
<dbReference type="GO" id="GO:0003735">
    <property type="term" value="F:structural constituent of ribosome"/>
    <property type="evidence" value="ECO:0007669"/>
    <property type="project" value="InterPro"/>
</dbReference>
<keyword evidence="6" id="KW-1185">Reference proteome</keyword>
<dbReference type="AlphaFoldDB" id="A0A1S3K2Q0"/>
<reference evidence="7" key="1">
    <citation type="submission" date="2025-08" db="UniProtKB">
        <authorList>
            <consortium name="RefSeq"/>
        </authorList>
    </citation>
    <scope>IDENTIFICATION</scope>
    <source>
        <tissue evidence="7">Gonads</tissue>
    </source>
</reference>
<dbReference type="GO" id="GO:0003723">
    <property type="term" value="F:RNA binding"/>
    <property type="evidence" value="ECO:0007669"/>
    <property type="project" value="TreeGrafter"/>
</dbReference>
<dbReference type="InterPro" id="IPR002171">
    <property type="entry name" value="Ribosomal_uL2"/>
</dbReference>
<dbReference type="GO" id="GO:0005762">
    <property type="term" value="C:mitochondrial large ribosomal subunit"/>
    <property type="evidence" value="ECO:0007669"/>
    <property type="project" value="TreeGrafter"/>
</dbReference>
<dbReference type="Pfam" id="PF00181">
    <property type="entry name" value="Ribosomal_L2_N"/>
    <property type="match status" value="1"/>
</dbReference>
<dbReference type="STRING" id="7574.A0A1S3K2Q0"/>